<keyword evidence="1" id="KW-0732">Signal</keyword>
<sequence>MEIPVNFLFLLLLHCVFLFGLPLNDTTDAQLSLTKRDPIPSGSELWLGAIPGDHGAKTFHGYLKVAGTTQPYLLPDDQKNDRTYVATTCRNVAENVFRKWESMFKAYHIPETLIFAVVHVPDVGFYYATKPTKGTSAAQAMLSSTAINVAEYWKRAASERETLKHLHSEDAALYKLEERVRDLPVRENWEHRAPYPYRGSYLCAFGYYKEPPNGVYIKPCADPKNSPISCQTVLIRLGIASERSPWTK</sequence>
<evidence type="ECO:0000313" key="2">
    <source>
        <dbReference type="EMBL" id="WEW60216.1"/>
    </source>
</evidence>
<organism evidence="2 3">
    <name type="scientific">Emydomyces testavorans</name>
    <dbReference type="NCBI Taxonomy" id="2070801"/>
    <lineage>
        <taxon>Eukaryota</taxon>
        <taxon>Fungi</taxon>
        <taxon>Dikarya</taxon>
        <taxon>Ascomycota</taxon>
        <taxon>Pezizomycotina</taxon>
        <taxon>Eurotiomycetes</taxon>
        <taxon>Eurotiomycetidae</taxon>
        <taxon>Onygenales</taxon>
        <taxon>Nannizziopsiaceae</taxon>
        <taxon>Emydomyces</taxon>
    </lineage>
</organism>
<protein>
    <submittedName>
        <fullName evidence="2">Uncharacterized protein</fullName>
    </submittedName>
</protein>
<keyword evidence="3" id="KW-1185">Reference proteome</keyword>
<gene>
    <name evidence="2" type="ORF">PRK78_005701</name>
</gene>
<accession>A0AAF0DMP1</accession>
<evidence type="ECO:0000256" key="1">
    <source>
        <dbReference type="SAM" id="SignalP"/>
    </source>
</evidence>
<proteinExistence type="predicted"/>
<feature type="chain" id="PRO_5042069292" evidence="1">
    <location>
        <begin position="23"/>
        <end position="248"/>
    </location>
</feature>
<dbReference type="EMBL" id="CP120629">
    <property type="protein sequence ID" value="WEW60216.1"/>
    <property type="molecule type" value="Genomic_DNA"/>
</dbReference>
<dbReference type="AlphaFoldDB" id="A0AAF0DMP1"/>
<evidence type="ECO:0000313" key="3">
    <source>
        <dbReference type="Proteomes" id="UP001219355"/>
    </source>
</evidence>
<feature type="signal peptide" evidence="1">
    <location>
        <begin position="1"/>
        <end position="22"/>
    </location>
</feature>
<name>A0AAF0DMP1_9EURO</name>
<reference evidence="2" key="1">
    <citation type="submission" date="2023-03" db="EMBL/GenBank/DDBJ databases">
        <title>Emydomyces testavorans Genome Sequence.</title>
        <authorList>
            <person name="Hoyer L."/>
        </authorList>
    </citation>
    <scope>NUCLEOTIDE SEQUENCE</scope>
    <source>
        <strain evidence="2">16-2883</strain>
    </source>
</reference>
<dbReference type="Proteomes" id="UP001219355">
    <property type="component" value="Chromosome 3"/>
</dbReference>